<keyword evidence="7 10" id="KW-0560">Oxidoreductase</keyword>
<dbReference type="PIRSF" id="PIRSF000371">
    <property type="entry name" value="PFL_act_enz"/>
    <property type="match status" value="1"/>
</dbReference>
<keyword evidence="8 10" id="KW-0408">Iron</keyword>
<dbReference type="PROSITE" id="PS01087">
    <property type="entry name" value="RADICAL_ACTIVATING"/>
    <property type="match status" value="1"/>
</dbReference>
<keyword evidence="4 10" id="KW-0004">4Fe-4S</keyword>
<evidence type="ECO:0000256" key="7">
    <source>
        <dbReference type="ARBA" id="ARBA00023002"/>
    </source>
</evidence>
<dbReference type="SFLD" id="SFLDG01066">
    <property type="entry name" value="organic_radical-activating_enz"/>
    <property type="match status" value="1"/>
</dbReference>
<dbReference type="InterPro" id="IPR001989">
    <property type="entry name" value="Radical_activat_CS"/>
</dbReference>
<dbReference type="CDD" id="cd01335">
    <property type="entry name" value="Radical_SAM"/>
    <property type="match status" value="1"/>
</dbReference>
<dbReference type="GO" id="GO:0046872">
    <property type="term" value="F:metal ion binding"/>
    <property type="evidence" value="ECO:0007669"/>
    <property type="project" value="UniProtKB-UniRule"/>
</dbReference>
<dbReference type="Gene3D" id="3.20.20.70">
    <property type="entry name" value="Aldolase class I"/>
    <property type="match status" value="1"/>
</dbReference>
<sequence length="248" mass="27587">MTDGLEASVHSWDLSTGVDGPGTRFVLFLSGCPLRCLYCQNPDTWHMRDGTRRRLEAIMEDVALYRRFLQVAHGGVTASGGEPLLQSEFVTEFFRACQEWDLNTALDTSGNLGIRAQEDLLSVTDLVLLDIKSFDARTYRNLTGKDVAPTLAFAERLASVGQRMWIRFVLVPGVTDDPGNVAAIARFAAGLGPAVERVEILPFHRLGQHKYDALRMPFPLADTEPPDEELIERTRSLFAEQRLPVLVA</sequence>
<dbReference type="PANTHER" id="PTHR30352">
    <property type="entry name" value="PYRUVATE FORMATE-LYASE-ACTIVATING ENZYME"/>
    <property type="match status" value="1"/>
</dbReference>
<evidence type="ECO:0000256" key="6">
    <source>
        <dbReference type="ARBA" id="ARBA00022723"/>
    </source>
</evidence>
<dbReference type="SFLD" id="SFLDS00029">
    <property type="entry name" value="Radical_SAM"/>
    <property type="match status" value="1"/>
</dbReference>
<dbReference type="InterPro" id="IPR058240">
    <property type="entry name" value="rSAM_sf"/>
</dbReference>
<feature type="domain" description="Radical SAM core" evidence="11">
    <location>
        <begin position="18"/>
        <end position="240"/>
    </location>
</feature>
<comment type="subcellular location">
    <subcellularLocation>
        <location evidence="10">Cytoplasm</location>
    </subcellularLocation>
</comment>
<evidence type="ECO:0000256" key="9">
    <source>
        <dbReference type="ARBA" id="ARBA00023014"/>
    </source>
</evidence>
<evidence type="ECO:0000259" key="11">
    <source>
        <dbReference type="PROSITE" id="PS51918"/>
    </source>
</evidence>
<dbReference type="GO" id="GO:0043365">
    <property type="term" value="F:[formate-C-acetyltransferase]-activating enzyme activity"/>
    <property type="evidence" value="ECO:0007669"/>
    <property type="project" value="UniProtKB-UniRule"/>
</dbReference>
<gene>
    <name evidence="12" type="primary">pflA</name>
    <name evidence="12" type="ORF">GON03_04450</name>
</gene>
<dbReference type="EMBL" id="WSEK01000004">
    <property type="protein sequence ID" value="MVQ48419.1"/>
    <property type="molecule type" value="Genomic_DNA"/>
</dbReference>
<comment type="catalytic activity">
    <reaction evidence="10">
        <text>glycyl-[formate C-acetyltransferase] + reduced [flavodoxin] + S-adenosyl-L-methionine = glycin-2-yl radical-[formate C-acetyltransferase] + semiquinone [flavodoxin] + 5'-deoxyadenosine + L-methionine + H(+)</text>
        <dbReference type="Rhea" id="RHEA:19225"/>
        <dbReference type="Rhea" id="RHEA-COMP:10622"/>
        <dbReference type="Rhea" id="RHEA-COMP:12190"/>
        <dbReference type="Rhea" id="RHEA-COMP:12191"/>
        <dbReference type="Rhea" id="RHEA-COMP:14480"/>
        <dbReference type="ChEBI" id="CHEBI:15378"/>
        <dbReference type="ChEBI" id="CHEBI:17319"/>
        <dbReference type="ChEBI" id="CHEBI:29947"/>
        <dbReference type="ChEBI" id="CHEBI:32722"/>
        <dbReference type="ChEBI" id="CHEBI:57618"/>
        <dbReference type="ChEBI" id="CHEBI:57844"/>
        <dbReference type="ChEBI" id="CHEBI:59789"/>
        <dbReference type="ChEBI" id="CHEBI:140311"/>
        <dbReference type="EC" id="1.97.1.4"/>
    </reaction>
</comment>
<evidence type="ECO:0000313" key="12">
    <source>
        <dbReference type="EMBL" id="MVQ48419.1"/>
    </source>
</evidence>
<dbReference type="InterPro" id="IPR012839">
    <property type="entry name" value="Organic_radical_activase"/>
</dbReference>
<dbReference type="EC" id="1.97.1.4" evidence="10"/>
<evidence type="ECO:0000256" key="5">
    <source>
        <dbReference type="ARBA" id="ARBA00022691"/>
    </source>
</evidence>
<evidence type="ECO:0000313" key="13">
    <source>
        <dbReference type="Proteomes" id="UP000473525"/>
    </source>
</evidence>
<dbReference type="GO" id="GO:0016829">
    <property type="term" value="F:lyase activity"/>
    <property type="evidence" value="ECO:0007669"/>
    <property type="project" value="UniProtKB-KW"/>
</dbReference>
<evidence type="ECO:0000256" key="2">
    <source>
        <dbReference type="ARBA" id="ARBA00009777"/>
    </source>
</evidence>
<reference evidence="12 13" key="1">
    <citation type="submission" date="2019-12" db="EMBL/GenBank/DDBJ databases">
        <authorList>
            <person name="Huq M.A."/>
        </authorList>
    </citation>
    <scope>NUCLEOTIDE SEQUENCE [LARGE SCALE GENOMIC DNA]</scope>
    <source>
        <strain evidence="12 13">MAH-18</strain>
    </source>
</reference>
<keyword evidence="12" id="KW-0456">Lyase</keyword>
<dbReference type="InterPro" id="IPR007197">
    <property type="entry name" value="rSAM"/>
</dbReference>
<dbReference type="PANTHER" id="PTHR30352:SF5">
    <property type="entry name" value="PYRUVATE FORMATE-LYASE 1-ACTIVATING ENZYME"/>
    <property type="match status" value="1"/>
</dbReference>
<keyword evidence="10" id="KW-0963">Cytoplasm</keyword>
<dbReference type="InterPro" id="IPR013785">
    <property type="entry name" value="Aldolase_TIM"/>
</dbReference>
<evidence type="ECO:0000256" key="4">
    <source>
        <dbReference type="ARBA" id="ARBA00022485"/>
    </source>
</evidence>
<dbReference type="RefSeq" id="WP_157340605.1">
    <property type="nucleotide sequence ID" value="NZ_WSEK01000004.1"/>
</dbReference>
<comment type="caution">
    <text evidence="12">The sequence shown here is derived from an EMBL/GenBank/DDBJ whole genome shotgun (WGS) entry which is preliminary data.</text>
</comment>
<dbReference type="NCBIfam" id="TIGR02493">
    <property type="entry name" value="PFLA"/>
    <property type="match status" value="1"/>
</dbReference>
<keyword evidence="12" id="KW-0670">Pyruvate</keyword>
<keyword evidence="9 10" id="KW-0411">Iron-sulfur</keyword>
<dbReference type="InterPro" id="IPR034457">
    <property type="entry name" value="Organic_radical-activating"/>
</dbReference>
<keyword evidence="13" id="KW-1185">Reference proteome</keyword>
<dbReference type="Pfam" id="PF04055">
    <property type="entry name" value="Radical_SAM"/>
    <property type="match status" value="1"/>
</dbReference>
<comment type="similarity">
    <text evidence="2 10">Belongs to the organic radical-activating enzymes family.</text>
</comment>
<comment type="function">
    <text evidence="1 10">Activation of pyruvate formate-lyase under anaerobic conditions by generation of an organic free radical, using S-adenosylmethionine and reduced flavodoxin as cosubstrates to produce 5'-deoxy-adenosine.</text>
</comment>
<dbReference type="SUPFAM" id="SSF102114">
    <property type="entry name" value="Radical SAM enzymes"/>
    <property type="match status" value="1"/>
</dbReference>
<evidence type="ECO:0000256" key="10">
    <source>
        <dbReference type="RuleBase" id="RU362053"/>
    </source>
</evidence>
<dbReference type="Proteomes" id="UP000473525">
    <property type="component" value="Unassembled WGS sequence"/>
</dbReference>
<keyword evidence="6 10" id="KW-0479">Metal-binding</keyword>
<organism evidence="12 13">
    <name type="scientific">Nocardioides agri</name>
    <dbReference type="NCBI Taxonomy" id="2682843"/>
    <lineage>
        <taxon>Bacteria</taxon>
        <taxon>Bacillati</taxon>
        <taxon>Actinomycetota</taxon>
        <taxon>Actinomycetes</taxon>
        <taxon>Propionibacteriales</taxon>
        <taxon>Nocardioidaceae</taxon>
        <taxon>Nocardioides</taxon>
    </lineage>
</organism>
<protein>
    <recommendedName>
        <fullName evidence="3 10">Pyruvate formate-lyase-activating enzyme</fullName>
        <ecNumber evidence="10">1.97.1.4</ecNumber>
    </recommendedName>
</protein>
<name>A0A6L6XMG0_9ACTN</name>
<accession>A0A6L6XMG0</accession>
<comment type="cofactor">
    <cofactor evidence="10">
        <name>[4Fe-4S] cluster</name>
        <dbReference type="ChEBI" id="CHEBI:49883"/>
    </cofactor>
    <text evidence="10">Binds 1 [4Fe-4S] cluster. The cluster is coordinated with 3 cysteines and an exchangeable S-adenosyl-L-methionine.</text>
</comment>
<dbReference type="InterPro" id="IPR012838">
    <property type="entry name" value="PFL1_activating"/>
</dbReference>
<evidence type="ECO:0000256" key="8">
    <source>
        <dbReference type="ARBA" id="ARBA00023004"/>
    </source>
</evidence>
<dbReference type="GO" id="GO:0005737">
    <property type="term" value="C:cytoplasm"/>
    <property type="evidence" value="ECO:0007669"/>
    <property type="project" value="UniProtKB-SubCell"/>
</dbReference>
<dbReference type="GO" id="GO:0051539">
    <property type="term" value="F:4 iron, 4 sulfur cluster binding"/>
    <property type="evidence" value="ECO:0007669"/>
    <property type="project" value="UniProtKB-UniRule"/>
</dbReference>
<evidence type="ECO:0000256" key="3">
    <source>
        <dbReference type="ARBA" id="ARBA00021356"/>
    </source>
</evidence>
<evidence type="ECO:0000256" key="1">
    <source>
        <dbReference type="ARBA" id="ARBA00003141"/>
    </source>
</evidence>
<dbReference type="PROSITE" id="PS51918">
    <property type="entry name" value="RADICAL_SAM"/>
    <property type="match status" value="1"/>
</dbReference>
<dbReference type="AlphaFoldDB" id="A0A6L6XMG0"/>
<proteinExistence type="inferred from homology"/>
<keyword evidence="5 10" id="KW-0949">S-adenosyl-L-methionine</keyword>